<keyword evidence="2" id="KW-1185">Reference proteome</keyword>
<evidence type="ECO:0000313" key="1">
    <source>
        <dbReference type="EMBL" id="KAI4465984.1"/>
    </source>
</evidence>
<organism evidence="1 2">
    <name type="scientific">Holotrichia oblita</name>
    <name type="common">Chafer beetle</name>
    <dbReference type="NCBI Taxonomy" id="644536"/>
    <lineage>
        <taxon>Eukaryota</taxon>
        <taxon>Metazoa</taxon>
        <taxon>Ecdysozoa</taxon>
        <taxon>Arthropoda</taxon>
        <taxon>Hexapoda</taxon>
        <taxon>Insecta</taxon>
        <taxon>Pterygota</taxon>
        <taxon>Neoptera</taxon>
        <taxon>Endopterygota</taxon>
        <taxon>Coleoptera</taxon>
        <taxon>Polyphaga</taxon>
        <taxon>Scarabaeiformia</taxon>
        <taxon>Scarabaeidae</taxon>
        <taxon>Melolonthinae</taxon>
        <taxon>Holotrichia</taxon>
    </lineage>
</organism>
<comment type="caution">
    <text evidence="1">The sequence shown here is derived from an EMBL/GenBank/DDBJ whole genome shotgun (WGS) entry which is preliminary data.</text>
</comment>
<gene>
    <name evidence="1" type="ORF">MML48_3g00015630</name>
</gene>
<reference evidence="1" key="1">
    <citation type="submission" date="2022-04" db="EMBL/GenBank/DDBJ databases">
        <title>Chromosome-scale genome assembly of Holotrichia oblita Faldermann.</title>
        <authorList>
            <person name="Rongchong L."/>
        </authorList>
    </citation>
    <scope>NUCLEOTIDE SEQUENCE</scope>
    <source>
        <strain evidence="1">81SQS9</strain>
    </source>
</reference>
<sequence>MEQVARVLFLWRSEVEEQRECASDMRRRNEALVYNILPPHVAEHFMGNRKRQHDELYSQSYAEVGVLFASMPNFSDFYSEESVNNQGLECLRFLNEVISDFDAPEDPVTIRWAHLALLVEFALELKKALQSINEQSFNHFVLKLGINHGPITAGVIGARKPHYDIWGNTVNVASRMESTGKAGCIQVTEETCEILQNFGYQFEQRGLVTVKGKGQLMTYYLLGKAGKITPPTAPVSPIIGISLMEPVAEEDESHDSPTSKSDDKTVIECSNGTNRSEEDVFNGDIDGTISTQPLIRDDDSSIKESCENTLLLGDSLS</sequence>
<name>A0ACB9TGS4_HOLOL</name>
<dbReference type="Proteomes" id="UP001056778">
    <property type="component" value="Chromosome 3"/>
</dbReference>
<dbReference type="EMBL" id="CM043017">
    <property type="protein sequence ID" value="KAI4465984.1"/>
    <property type="molecule type" value="Genomic_DNA"/>
</dbReference>
<protein>
    <submittedName>
        <fullName evidence="1">Adenylate cyclase type 1</fullName>
    </submittedName>
</protein>
<accession>A0ACB9TGS4</accession>
<proteinExistence type="predicted"/>
<evidence type="ECO:0000313" key="2">
    <source>
        <dbReference type="Proteomes" id="UP001056778"/>
    </source>
</evidence>